<gene>
    <name evidence="3" type="ORF">F0U60_02780</name>
</gene>
<feature type="transmembrane region" description="Helical" evidence="1">
    <location>
        <begin position="21"/>
        <end position="41"/>
    </location>
</feature>
<feature type="domain" description="YiaAB two helix" evidence="2">
    <location>
        <begin position="17"/>
        <end position="69"/>
    </location>
</feature>
<evidence type="ECO:0000259" key="2">
    <source>
        <dbReference type="Pfam" id="PF05360"/>
    </source>
</evidence>
<evidence type="ECO:0000313" key="4">
    <source>
        <dbReference type="Proteomes" id="UP001611383"/>
    </source>
</evidence>
<keyword evidence="1" id="KW-0472">Membrane</keyword>
<dbReference type="InterPro" id="IPR038972">
    <property type="entry name" value="YiaA-like"/>
</dbReference>
<dbReference type="PANTHER" id="PTHR37290:SF1">
    <property type="entry name" value="INNER MEMBRANE PROTEIN YIAA"/>
    <property type="match status" value="1"/>
</dbReference>
<keyword evidence="4" id="KW-1185">Reference proteome</keyword>
<evidence type="ECO:0000313" key="3">
    <source>
        <dbReference type="EMBL" id="WNG43142.1"/>
    </source>
</evidence>
<keyword evidence="1" id="KW-0812">Transmembrane</keyword>
<organism evidence="3 4">
    <name type="scientific">Archangium minus</name>
    <dbReference type="NCBI Taxonomy" id="83450"/>
    <lineage>
        <taxon>Bacteria</taxon>
        <taxon>Pseudomonadati</taxon>
        <taxon>Myxococcota</taxon>
        <taxon>Myxococcia</taxon>
        <taxon>Myxococcales</taxon>
        <taxon>Cystobacterineae</taxon>
        <taxon>Archangiaceae</taxon>
        <taxon>Archangium</taxon>
    </lineage>
</organism>
<reference evidence="3 4" key="1">
    <citation type="submission" date="2019-08" db="EMBL/GenBank/DDBJ databases">
        <title>Archangium and Cystobacter genomes.</title>
        <authorList>
            <person name="Chen I.-C.K."/>
            <person name="Wielgoss S."/>
        </authorList>
    </citation>
    <scope>NUCLEOTIDE SEQUENCE [LARGE SCALE GENOMIC DNA]</scope>
    <source>
        <strain evidence="3 4">Cbm 6</strain>
    </source>
</reference>
<evidence type="ECO:0000256" key="1">
    <source>
        <dbReference type="SAM" id="Phobius"/>
    </source>
</evidence>
<name>A0ABY9WH65_9BACT</name>
<sequence length="98" mass="10823">MSRPNTTAVQPTHSGAWVIQSWMSFILAVGVTALGIYHLPIDGWQKAFLGMGLLFSVGSTFSLSKTVRDQHEQERITARIDEARVTKLLAEVDPVVLK</sequence>
<protein>
    <recommendedName>
        <fullName evidence="2">YiaAB two helix domain-containing protein</fullName>
    </recommendedName>
</protein>
<dbReference type="PANTHER" id="PTHR37290">
    <property type="entry name" value="INNER MEMBRANE PROTEIN YIAA-RELATED"/>
    <property type="match status" value="1"/>
</dbReference>
<dbReference type="EMBL" id="CP043494">
    <property type="protein sequence ID" value="WNG43142.1"/>
    <property type="molecule type" value="Genomic_DNA"/>
</dbReference>
<accession>A0ABY9WH65</accession>
<dbReference type="Pfam" id="PF05360">
    <property type="entry name" value="YiaAB"/>
    <property type="match status" value="1"/>
</dbReference>
<dbReference type="Proteomes" id="UP001611383">
    <property type="component" value="Chromosome"/>
</dbReference>
<dbReference type="InterPro" id="IPR008024">
    <property type="entry name" value="YiaAB"/>
</dbReference>
<keyword evidence="1" id="KW-1133">Transmembrane helix</keyword>
<proteinExistence type="predicted"/>
<dbReference type="RefSeq" id="WP_395813641.1">
    <property type="nucleotide sequence ID" value="NZ_CP043494.1"/>
</dbReference>